<evidence type="ECO:0000259" key="1">
    <source>
        <dbReference type="Pfam" id="PF24483"/>
    </source>
</evidence>
<name>A0A0H1BHX3_9EURO</name>
<dbReference type="OrthoDB" id="3348320at2759"/>
<dbReference type="EMBL" id="LDEV01001855">
    <property type="protein sequence ID" value="KLJ10915.1"/>
    <property type="molecule type" value="Genomic_DNA"/>
</dbReference>
<proteinExistence type="predicted"/>
<reference evidence="3" key="1">
    <citation type="journal article" date="2015" name="PLoS Genet.">
        <title>The dynamic genome and transcriptome of the human fungal pathogen Blastomyces and close relative Emmonsia.</title>
        <authorList>
            <person name="Munoz J.F."/>
            <person name="Gauthier G.M."/>
            <person name="Desjardins C.A."/>
            <person name="Gallo J.E."/>
            <person name="Holder J."/>
            <person name="Sullivan T.D."/>
            <person name="Marty A.J."/>
            <person name="Carmen J.C."/>
            <person name="Chen Z."/>
            <person name="Ding L."/>
            <person name="Gujja S."/>
            <person name="Magrini V."/>
            <person name="Misas E."/>
            <person name="Mitreva M."/>
            <person name="Priest M."/>
            <person name="Saif S."/>
            <person name="Whiston E.A."/>
            <person name="Young S."/>
            <person name="Zeng Q."/>
            <person name="Goldman W.E."/>
            <person name="Mardis E.R."/>
            <person name="Taylor J.W."/>
            <person name="McEwen J.G."/>
            <person name="Clay O.K."/>
            <person name="Klein B.S."/>
            <person name="Cuomo C.A."/>
        </authorList>
    </citation>
    <scope>NUCLEOTIDE SEQUENCE [LARGE SCALE GENOMIC DNA]</scope>
    <source>
        <strain evidence="3">UAMH 139</strain>
    </source>
</reference>
<dbReference type="Proteomes" id="UP000053573">
    <property type="component" value="Unassembled WGS sequence"/>
</dbReference>
<dbReference type="Pfam" id="PF24483">
    <property type="entry name" value="DUF7582"/>
    <property type="match status" value="1"/>
</dbReference>
<keyword evidence="3" id="KW-1185">Reference proteome</keyword>
<feature type="domain" description="DUF7582" evidence="1">
    <location>
        <begin position="46"/>
        <end position="212"/>
    </location>
</feature>
<evidence type="ECO:0000313" key="2">
    <source>
        <dbReference type="EMBL" id="KLJ10915.1"/>
    </source>
</evidence>
<organism evidence="2 3">
    <name type="scientific">Blastomyces silverae</name>
    <dbReference type="NCBI Taxonomy" id="2060906"/>
    <lineage>
        <taxon>Eukaryota</taxon>
        <taxon>Fungi</taxon>
        <taxon>Dikarya</taxon>
        <taxon>Ascomycota</taxon>
        <taxon>Pezizomycotina</taxon>
        <taxon>Eurotiomycetes</taxon>
        <taxon>Eurotiomycetidae</taxon>
        <taxon>Onygenales</taxon>
        <taxon>Ajellomycetaceae</taxon>
        <taxon>Blastomyces</taxon>
    </lineage>
</organism>
<evidence type="ECO:0000313" key="3">
    <source>
        <dbReference type="Proteomes" id="UP000053573"/>
    </source>
</evidence>
<gene>
    <name evidence="2" type="ORF">EMPG_13768</name>
</gene>
<protein>
    <recommendedName>
        <fullName evidence="1">DUF7582 domain-containing protein</fullName>
    </recommendedName>
</protein>
<comment type="caution">
    <text evidence="2">The sequence shown here is derived from an EMBL/GenBank/DDBJ whole genome shotgun (WGS) entry which is preliminary data.</text>
</comment>
<dbReference type="STRING" id="2060906.A0A0H1BHX3"/>
<sequence>MEDRGVVLDKDKMSQGLEALDKALGEDEMIYAFTPITMVSPGGYLAVSYFQNRPTTEDIDVIIEPEHSSDKELLRKLRIAMAIVGRDLGFGKKWINDSVALFVSQPARKSIFEDAEKQNIVLWSGENLRILAAPLEWGLETKLRRLSTKPHHQKAVTDTDDVLVILNTLIDRNKGPLGRNAVQRLNRNGFDVAIAERVLDRIAEAYQQRYGSSPFC</sequence>
<dbReference type="InterPro" id="IPR056004">
    <property type="entry name" value="DUF7582"/>
</dbReference>
<accession>A0A0H1BHX3</accession>
<dbReference type="AlphaFoldDB" id="A0A0H1BHX3"/>